<keyword evidence="5" id="KW-1185">Reference proteome</keyword>
<keyword evidence="2" id="KW-1277">Toxin-antitoxin system</keyword>
<proteinExistence type="inferred from homology"/>
<dbReference type="InterPro" id="IPR003477">
    <property type="entry name" value="PemK-like"/>
</dbReference>
<feature type="region of interest" description="Disordered" evidence="3">
    <location>
        <begin position="19"/>
        <end position="60"/>
    </location>
</feature>
<comment type="caution">
    <text evidence="4">The sequence shown here is derived from an EMBL/GenBank/DDBJ whole genome shotgun (WGS) entry which is preliminary data.</text>
</comment>
<protein>
    <submittedName>
        <fullName evidence="4">Type II toxin-antitoxin system PemK/MazF family toxin</fullName>
    </submittedName>
</protein>
<dbReference type="Gene3D" id="2.30.30.110">
    <property type="match status" value="1"/>
</dbReference>
<evidence type="ECO:0000313" key="4">
    <source>
        <dbReference type="EMBL" id="TRY18320.1"/>
    </source>
</evidence>
<dbReference type="InterPro" id="IPR011067">
    <property type="entry name" value="Plasmid_toxin/cell-grow_inhib"/>
</dbReference>
<organism evidence="4 5">
    <name type="scientific">Tessaracoccus rhinocerotis</name>
    <dbReference type="NCBI Taxonomy" id="1689449"/>
    <lineage>
        <taxon>Bacteria</taxon>
        <taxon>Bacillati</taxon>
        <taxon>Actinomycetota</taxon>
        <taxon>Actinomycetes</taxon>
        <taxon>Propionibacteriales</taxon>
        <taxon>Propionibacteriaceae</taxon>
        <taxon>Tessaracoccus</taxon>
    </lineage>
</organism>
<evidence type="ECO:0000256" key="1">
    <source>
        <dbReference type="ARBA" id="ARBA00007521"/>
    </source>
</evidence>
<evidence type="ECO:0000313" key="5">
    <source>
        <dbReference type="Proteomes" id="UP000317638"/>
    </source>
</evidence>
<gene>
    <name evidence="4" type="ORF">FOJ82_09840</name>
</gene>
<comment type="similarity">
    <text evidence="1">Belongs to the PemK/MazF family.</text>
</comment>
<dbReference type="Proteomes" id="UP000317638">
    <property type="component" value="Unassembled WGS sequence"/>
</dbReference>
<dbReference type="Pfam" id="PF02452">
    <property type="entry name" value="PemK_toxin"/>
    <property type="match status" value="1"/>
</dbReference>
<accession>A0A553K0T7</accession>
<dbReference type="RefSeq" id="WP_143938296.1">
    <property type="nucleotide sequence ID" value="NZ_VKKG01000003.1"/>
</dbReference>
<dbReference type="AlphaFoldDB" id="A0A553K0T7"/>
<dbReference type="GO" id="GO:0003677">
    <property type="term" value="F:DNA binding"/>
    <property type="evidence" value="ECO:0007669"/>
    <property type="project" value="InterPro"/>
</dbReference>
<dbReference type="SUPFAM" id="SSF50118">
    <property type="entry name" value="Cell growth inhibitor/plasmid maintenance toxic component"/>
    <property type="match status" value="1"/>
</dbReference>
<evidence type="ECO:0000256" key="3">
    <source>
        <dbReference type="SAM" id="MobiDB-lite"/>
    </source>
</evidence>
<dbReference type="EMBL" id="VKKG01000003">
    <property type="protein sequence ID" value="TRY18320.1"/>
    <property type="molecule type" value="Genomic_DNA"/>
</dbReference>
<dbReference type="OrthoDB" id="5184628at2"/>
<feature type="compositionally biased region" description="Basic and acidic residues" evidence="3">
    <location>
        <begin position="31"/>
        <end position="47"/>
    </location>
</feature>
<reference evidence="4 5" key="1">
    <citation type="submission" date="2019-07" db="EMBL/GenBank/DDBJ databases">
        <authorList>
            <person name="Zhou L.-Y."/>
        </authorList>
    </citation>
    <scope>NUCLEOTIDE SEQUENCE [LARGE SCALE GENOMIC DNA]</scope>
    <source>
        <strain evidence="4 5">YIM 101269</strain>
    </source>
</reference>
<name>A0A553K0T7_9ACTN</name>
<evidence type="ECO:0000256" key="2">
    <source>
        <dbReference type="ARBA" id="ARBA00022649"/>
    </source>
</evidence>
<sequence length="183" mass="21294">MARNQLINAGLRLVQDMVSRALKQQQRKGRRRDDDRRDERREDRRQQASDAYPGDFTGRPEIVYAPRRDAEADPGEVVWTWVPYEEDPSQGKDRPALVIGRDGQWLLVLQVTSQDHDRDAAQEASVGRYWTDIGTGEWDNHGRPSEVRVNRIIRIDPDKVRRIGAILDEGTFNHVRQEVLKHY</sequence>